<dbReference type="PANTHER" id="PTHR24134">
    <property type="entry name" value="ANKYRIN REPEAT-CONTAINING PROTEIN DDB_G0279043"/>
    <property type="match status" value="1"/>
</dbReference>
<evidence type="ECO:0008006" key="6">
    <source>
        <dbReference type="Google" id="ProtNLM"/>
    </source>
</evidence>
<feature type="repeat" description="ANK" evidence="3">
    <location>
        <begin position="303"/>
        <end position="335"/>
    </location>
</feature>
<evidence type="ECO:0000256" key="1">
    <source>
        <dbReference type="ARBA" id="ARBA00022737"/>
    </source>
</evidence>
<dbReference type="Proteomes" id="UP000479190">
    <property type="component" value="Unassembled WGS sequence"/>
</dbReference>
<evidence type="ECO:0000256" key="2">
    <source>
        <dbReference type="ARBA" id="ARBA00023043"/>
    </source>
</evidence>
<dbReference type="Pfam" id="PF12796">
    <property type="entry name" value="Ank_2"/>
    <property type="match status" value="2"/>
</dbReference>
<dbReference type="PANTHER" id="PTHR24134:SF9">
    <property type="entry name" value="ANKYRIN REPEAT AND SOCS BOX PROTEIN 8"/>
    <property type="match status" value="1"/>
</dbReference>
<dbReference type="AlphaFoldDB" id="A0A6H5IRB6"/>
<reference evidence="4 5" key="1">
    <citation type="submission" date="2020-02" db="EMBL/GenBank/DDBJ databases">
        <authorList>
            <person name="Ferguson B K."/>
        </authorList>
    </citation>
    <scope>NUCLEOTIDE SEQUENCE [LARGE SCALE GENOMIC DNA]</scope>
</reference>
<proteinExistence type="predicted"/>
<accession>A0A6H5IRB6</accession>
<dbReference type="SUPFAM" id="SSF48403">
    <property type="entry name" value="Ankyrin repeat"/>
    <property type="match status" value="1"/>
</dbReference>
<evidence type="ECO:0000256" key="3">
    <source>
        <dbReference type="PROSITE-ProRule" id="PRU00023"/>
    </source>
</evidence>
<evidence type="ECO:0000313" key="4">
    <source>
        <dbReference type="EMBL" id="CAB0038362.1"/>
    </source>
</evidence>
<dbReference type="InterPro" id="IPR036770">
    <property type="entry name" value="Ankyrin_rpt-contain_sf"/>
</dbReference>
<organism evidence="4 5">
    <name type="scientific">Trichogramma brassicae</name>
    <dbReference type="NCBI Taxonomy" id="86971"/>
    <lineage>
        <taxon>Eukaryota</taxon>
        <taxon>Metazoa</taxon>
        <taxon>Ecdysozoa</taxon>
        <taxon>Arthropoda</taxon>
        <taxon>Hexapoda</taxon>
        <taxon>Insecta</taxon>
        <taxon>Pterygota</taxon>
        <taxon>Neoptera</taxon>
        <taxon>Endopterygota</taxon>
        <taxon>Hymenoptera</taxon>
        <taxon>Apocrita</taxon>
        <taxon>Proctotrupomorpha</taxon>
        <taxon>Chalcidoidea</taxon>
        <taxon>Trichogrammatidae</taxon>
        <taxon>Trichogramma</taxon>
    </lineage>
</organism>
<evidence type="ECO:0000313" key="5">
    <source>
        <dbReference type="Proteomes" id="UP000479190"/>
    </source>
</evidence>
<keyword evidence="2 3" id="KW-0040">ANK repeat</keyword>
<feature type="repeat" description="ANK" evidence="3">
    <location>
        <begin position="376"/>
        <end position="404"/>
    </location>
</feature>
<dbReference type="PROSITE" id="PS50297">
    <property type="entry name" value="ANK_REP_REGION"/>
    <property type="match status" value="4"/>
</dbReference>
<dbReference type="InterPro" id="IPR002110">
    <property type="entry name" value="Ankyrin_rpt"/>
</dbReference>
<name>A0A6H5IRB6_9HYME</name>
<dbReference type="SMART" id="SM00248">
    <property type="entry name" value="ANK"/>
    <property type="match status" value="6"/>
</dbReference>
<dbReference type="PROSITE" id="PS50088">
    <property type="entry name" value="ANK_REPEAT"/>
    <property type="match status" value="4"/>
</dbReference>
<feature type="repeat" description="ANK" evidence="3">
    <location>
        <begin position="65"/>
        <end position="97"/>
    </location>
</feature>
<gene>
    <name evidence="4" type="ORF">TBRA_LOCUS10147</name>
</gene>
<keyword evidence="5" id="KW-1185">Reference proteome</keyword>
<dbReference type="Gene3D" id="1.25.40.20">
    <property type="entry name" value="Ankyrin repeat-containing domain"/>
    <property type="match status" value="2"/>
</dbReference>
<keyword evidence="1" id="KW-0677">Repeat</keyword>
<dbReference type="EMBL" id="CADCXV010000905">
    <property type="protein sequence ID" value="CAB0038362.1"/>
    <property type="molecule type" value="Genomic_DNA"/>
</dbReference>
<feature type="repeat" description="ANK" evidence="3">
    <location>
        <begin position="226"/>
        <end position="258"/>
    </location>
</feature>
<dbReference type="OrthoDB" id="6376775at2759"/>
<protein>
    <recommendedName>
        <fullName evidence="6">PRANC domain-containing protein</fullName>
    </recommendedName>
</protein>
<sequence>MRYLSHIIYTKSGYKDEPDLDEYGKPILRRTTAVHWAARNNHYFEVIENLFKIYHRFDTNYVDEFGYTHFHVACEYGYEDVVEKFLELGQDPNSLSQESDGCSVDLLLDSMGKLMVMVRKLAALKECSELVWILIKSQTSLDDLTLHLAGKFLHLLSSKRDDDELARMLFKCSGCESDTSSVDSMLHRVWKLVRIFRENNDDEDIARKIFKISGGIRHTVRVRKNLRSTPLNLALKMGHKGTVELLLRRGAGPNIADKNGLTPLHTICQRDDDDDENDDLLKLFLEINDELNQLVEVDAKDKKGNTPLHLALAKRHKDLIEVLLRRGADPNCVNEERVSALHIICQTNYSDSYVEVFFRINDEIQQIVQVDVKNKFGHTPLQLAVASLLPDTVDVLLDRGADLSSFVFLTAEDFDESIGSIKDIDEHERFGFKIKLTSDAVSIVEILKQKGYELGRSDALLIMKWFTAYELFAKSTDLDNCWYDDEEFVSKSKDIVIKPDLSLCELVQLRTEKAAKLLKHEDWDELARSKKLSDLPIGPSATCAVYLCEMMSRRFFRQWALDSLLELIRYELPILCCEKIIEQLMNEDLHRICLAAAQRSQ</sequence>